<protein>
    <submittedName>
        <fullName evidence="1">Uncharacterized protein</fullName>
    </submittedName>
</protein>
<comment type="caution">
    <text evidence="1">The sequence shown here is derived from an EMBL/GenBank/DDBJ whole genome shotgun (WGS) entry which is preliminary data.</text>
</comment>
<proteinExistence type="predicted"/>
<reference evidence="1 2" key="1">
    <citation type="journal article" date="2019" name="Nat. Microbiol.">
        <title>Mediterranean grassland soil C-N compound turnover is dependent on rainfall and depth, and is mediated by genomically divergent microorganisms.</title>
        <authorList>
            <person name="Diamond S."/>
            <person name="Andeer P.F."/>
            <person name="Li Z."/>
            <person name="Crits-Christoph A."/>
            <person name="Burstein D."/>
            <person name="Anantharaman K."/>
            <person name="Lane K.R."/>
            <person name="Thomas B.C."/>
            <person name="Pan C."/>
            <person name="Northen T.R."/>
            <person name="Banfield J.F."/>
        </authorList>
    </citation>
    <scope>NUCLEOTIDE SEQUENCE [LARGE SCALE GENOMIC DNA]</scope>
    <source>
        <strain evidence="1">NP_7</strain>
    </source>
</reference>
<organism evidence="1 2">
    <name type="scientific">Candidatus Segetimicrobium genomatis</name>
    <dbReference type="NCBI Taxonomy" id="2569760"/>
    <lineage>
        <taxon>Bacteria</taxon>
        <taxon>Bacillati</taxon>
        <taxon>Candidatus Sysuimicrobiota</taxon>
        <taxon>Candidatus Sysuimicrobiia</taxon>
        <taxon>Candidatus Sysuimicrobiales</taxon>
        <taxon>Candidatus Segetimicrobiaceae</taxon>
        <taxon>Candidatus Segetimicrobium</taxon>
    </lineage>
</organism>
<gene>
    <name evidence="1" type="ORF">E6H04_13485</name>
</gene>
<dbReference type="AlphaFoldDB" id="A0A537J2R8"/>
<dbReference type="EMBL" id="VBAO01000424">
    <property type="protein sequence ID" value="TMI77838.1"/>
    <property type="molecule type" value="Genomic_DNA"/>
</dbReference>
<dbReference type="Proteomes" id="UP000320048">
    <property type="component" value="Unassembled WGS sequence"/>
</dbReference>
<sequence>MPAAAQHLRAGEERRLLGKRELGEAERHEVVSVHFGPVSVGRHQRGAAAQDGLVSHLERPVGGLVAVVFGGVQVVVHLLKKPGDIGAARTDPV</sequence>
<evidence type="ECO:0000313" key="1">
    <source>
        <dbReference type="EMBL" id="TMI77838.1"/>
    </source>
</evidence>
<accession>A0A537J2R8</accession>
<name>A0A537J2R8_9BACT</name>
<evidence type="ECO:0000313" key="2">
    <source>
        <dbReference type="Proteomes" id="UP000320048"/>
    </source>
</evidence>